<dbReference type="PANTHER" id="PTHR24028:SF146">
    <property type="entry name" value="CADHERIN 96CB, ISOFORM D-RELATED"/>
    <property type="match status" value="1"/>
</dbReference>
<feature type="domain" description="Cadherin" evidence="12">
    <location>
        <begin position="213"/>
        <end position="353"/>
    </location>
</feature>
<dbReference type="InterPro" id="IPR002126">
    <property type="entry name" value="Cadherin-like_dom"/>
</dbReference>
<keyword evidence="3" id="KW-0677">Repeat</keyword>
<protein>
    <recommendedName>
        <fullName evidence="12">Cadherin domain-containing protein</fullName>
    </recommendedName>
</protein>
<evidence type="ECO:0000313" key="14">
    <source>
        <dbReference type="Proteomes" id="UP000230066"/>
    </source>
</evidence>
<keyword evidence="7" id="KW-0325">Glycoprotein</keyword>
<feature type="domain" description="Cadherin" evidence="12">
    <location>
        <begin position="33"/>
        <end position="194"/>
    </location>
</feature>
<evidence type="ECO:0000256" key="7">
    <source>
        <dbReference type="ARBA" id="ARBA00023180"/>
    </source>
</evidence>
<organism evidence="13 14">
    <name type="scientific">Fasciola hepatica</name>
    <name type="common">Liver fluke</name>
    <dbReference type="NCBI Taxonomy" id="6192"/>
    <lineage>
        <taxon>Eukaryota</taxon>
        <taxon>Metazoa</taxon>
        <taxon>Spiralia</taxon>
        <taxon>Lophotrochozoa</taxon>
        <taxon>Platyhelminthes</taxon>
        <taxon>Trematoda</taxon>
        <taxon>Digenea</taxon>
        <taxon>Plagiorchiida</taxon>
        <taxon>Echinostomata</taxon>
        <taxon>Echinostomatoidea</taxon>
        <taxon>Fasciolidae</taxon>
        <taxon>Fasciola</taxon>
    </lineage>
</organism>
<gene>
    <name evidence="13" type="ORF">D915_000028</name>
</gene>
<feature type="chain" id="PRO_5020032399" description="Cadherin domain-containing protein" evidence="11">
    <location>
        <begin position="25"/>
        <end position="1493"/>
    </location>
</feature>
<feature type="region of interest" description="Disordered" evidence="9">
    <location>
        <begin position="755"/>
        <end position="774"/>
    </location>
</feature>
<keyword evidence="2 10" id="KW-0812">Transmembrane</keyword>
<dbReference type="PANTHER" id="PTHR24028">
    <property type="entry name" value="CADHERIN-87A"/>
    <property type="match status" value="1"/>
</dbReference>
<evidence type="ECO:0000256" key="9">
    <source>
        <dbReference type="SAM" id="MobiDB-lite"/>
    </source>
</evidence>
<feature type="compositionally biased region" description="Basic and acidic residues" evidence="9">
    <location>
        <begin position="1477"/>
        <end position="1493"/>
    </location>
</feature>
<evidence type="ECO:0000256" key="4">
    <source>
        <dbReference type="ARBA" id="ARBA00022837"/>
    </source>
</evidence>
<keyword evidence="5 10" id="KW-1133">Transmembrane helix</keyword>
<evidence type="ECO:0000256" key="2">
    <source>
        <dbReference type="ARBA" id="ARBA00022692"/>
    </source>
</evidence>
<proteinExistence type="predicted"/>
<feature type="compositionally biased region" description="Polar residues" evidence="9">
    <location>
        <begin position="1036"/>
        <end position="1052"/>
    </location>
</feature>
<evidence type="ECO:0000256" key="5">
    <source>
        <dbReference type="ARBA" id="ARBA00022989"/>
    </source>
</evidence>
<evidence type="ECO:0000256" key="8">
    <source>
        <dbReference type="PROSITE-ProRule" id="PRU00043"/>
    </source>
</evidence>
<evidence type="ECO:0000256" key="3">
    <source>
        <dbReference type="ARBA" id="ARBA00022737"/>
    </source>
</evidence>
<dbReference type="SUPFAM" id="SSF49313">
    <property type="entry name" value="Cadherin-like"/>
    <property type="match status" value="4"/>
</dbReference>
<dbReference type="InterPro" id="IPR015919">
    <property type="entry name" value="Cadherin-like_sf"/>
</dbReference>
<feature type="compositionally biased region" description="Polar residues" evidence="9">
    <location>
        <begin position="1249"/>
        <end position="1271"/>
    </location>
</feature>
<sequence length="1493" mass="164253">MDLICYWCLLLYTGFVFHLCGVRTTSTRGQSTEVIELHTTVQEEQPVGQVIMRLAEEIEKHDKNLQRMFQASSENKRFHLLPTHDASLFHINTDGSLLIAKRLDYEELCDSARLAKYTTAQTRHPGGHDSLPKSSHSLCHLSVRVLILQAAPTVPGKIPGNKESGGNTGGRQRQLRTVMITINLVDANDNRPTCSLNRLRKMDTSVYSGSDWIEVPENTPIGTIIASWKLSDRDTVPNGITDARLLGTKNGKSALLTVGELPFRLQFDDTTGPWSTVKLKLILIKSVEYINQQPNSKDSSDEMDVYSLKVFILDSKDPNTGSLWNSATIATTPGAHCHLQVSIVDINDHNPVWVSPINFINGQTLEMELAESKSYIQRDLIRLKATDGDRGLNARISYQWAHGNDFNFTQDSSDVSTDSYQNLVYRLFYLDAATGSLQLRGSNVDFESISRFHPRRSDSSLAPGRLPITLHVVAVDQPLNRSEQRFSPVGTIIIWLLDMNDHSPRIQIIGLYSSTDVSELPFSISSSPIYPQVVYVAENLPSNDPVAFITVTDEDSAAHGGIACSLHQATFDRTQPENPAFQLIEVTQQTMSELPNDHILPEIIDTADASRSANYKMITTKSLDRERVATYQLNLSCIDSLISAVPNPITRLTSYRTIEVIVTDRNDNQPHIVGVIDRITGKLNTSTSTNGALMCSVREHAVVGTKICQLRADDLDQTGHTVSGSKGFSWWLENSVRSLVDIERETGWLVVQPQADAQPSRQQTNTEYTARSEVGSPSSLLDREVLTELSFTVYVHDSPRTSGDSRLTASANILLRITDINDHVPKISEYNYFQISEGASPGTLIGSLVALDGDEPDSPNSALTYHILTPRDGADNMVVAQKRELPASTRVSGDSVANELRDIKLDEKTGSLLVGPNGLDRERQSFYKFVVVVSDGAATVDRPALLPQERHVVQTVVHITVEDENDNAPRIIYPESQTAIFTLACPIVQQQLPHTIAQIAVNDSDSGINAEVFYHLSPVSSPSFGSSSFVDKQSQWTSTEGKNDSFGMNETSSETDRLDSGTITLIPFQIDPQNGFLMIVSPPVDEQNREVCNTDRESGDLTALAEYALRVVVIDRGIPPLSSSVVLLVRIQPQAQTDTTDPSLQSPGQIPSYHLDRYNSPSGLPNGYEHPVDGSDGTNLRWAKLYAPVSPPVSSDLRNSGDTTLLSSLSSPDVFWAAIICLTIATGVLIFLIVLITTVTCHRRMKPAGQNNGPGSLNSETRQNEWAQSNEGIHDSRYGSRPLDNVEMNISKNSPAAPEELFALNDEPSINLYLWPGRIRSAMNSPDLTGTVVRCSPKLNSSGYSHLTSNMPSQCKTLQNPLFPRADPPRVDLLMRTTRQPSPCATYESYQKLIPISRQNEIDSLDVHTNMFCVPPSNRSENDVQGRERLESSVGLSRAAASPTTRNGDESTPTSTSTPTGIPRVVQGPSDSLVGEKSSEKTTGKKKSEVSFV</sequence>
<dbReference type="GO" id="GO:0007156">
    <property type="term" value="P:homophilic cell adhesion via plasma membrane adhesion molecules"/>
    <property type="evidence" value="ECO:0007669"/>
    <property type="project" value="InterPro"/>
</dbReference>
<feature type="compositionally biased region" description="Basic and acidic residues" evidence="9">
    <location>
        <begin position="1420"/>
        <end position="1431"/>
    </location>
</feature>
<keyword evidence="14" id="KW-1185">Reference proteome</keyword>
<feature type="domain" description="Cadherin" evidence="12">
    <location>
        <begin position="528"/>
        <end position="672"/>
    </location>
</feature>
<comment type="subcellular location">
    <subcellularLocation>
        <location evidence="1">Membrane</location>
        <topology evidence="1">Single-pass membrane protein</topology>
    </subcellularLocation>
</comment>
<feature type="domain" description="Cadherin" evidence="12">
    <location>
        <begin position="689"/>
        <end position="827"/>
    </location>
</feature>
<feature type="domain" description="Cadherin" evidence="12">
    <location>
        <begin position="368"/>
        <end position="506"/>
    </location>
</feature>
<dbReference type="PROSITE" id="PS50268">
    <property type="entry name" value="CADHERIN_2"/>
    <property type="match status" value="7"/>
</dbReference>
<dbReference type="EMBL" id="JXXN02000005">
    <property type="protein sequence ID" value="THD29119.1"/>
    <property type="molecule type" value="Genomic_DNA"/>
</dbReference>
<feature type="region of interest" description="Disordered" evidence="9">
    <location>
        <begin position="1036"/>
        <end position="1057"/>
    </location>
</feature>
<keyword evidence="11" id="KW-0732">Signal</keyword>
<feature type="compositionally biased region" description="Low complexity" evidence="9">
    <location>
        <begin position="1451"/>
        <end position="1460"/>
    </location>
</feature>
<dbReference type="PROSITE" id="PS00232">
    <property type="entry name" value="CADHERIN_1"/>
    <property type="match status" value="4"/>
</dbReference>
<evidence type="ECO:0000256" key="6">
    <source>
        <dbReference type="ARBA" id="ARBA00023136"/>
    </source>
</evidence>
<keyword evidence="6 10" id="KW-0472">Membrane</keyword>
<dbReference type="GO" id="GO:0005509">
    <property type="term" value="F:calcium ion binding"/>
    <property type="evidence" value="ECO:0007669"/>
    <property type="project" value="UniProtKB-UniRule"/>
</dbReference>
<keyword evidence="4 8" id="KW-0106">Calcium</keyword>
<evidence type="ECO:0000256" key="11">
    <source>
        <dbReference type="SAM" id="SignalP"/>
    </source>
</evidence>
<feature type="domain" description="Cadherin" evidence="12">
    <location>
        <begin position="996"/>
        <end position="1144"/>
    </location>
</feature>
<feature type="transmembrane region" description="Helical" evidence="10">
    <location>
        <begin position="1214"/>
        <end position="1236"/>
    </location>
</feature>
<feature type="compositionally biased region" description="Polar residues" evidence="9">
    <location>
        <begin position="1136"/>
        <end position="1149"/>
    </location>
</feature>
<dbReference type="PRINTS" id="PR00205">
    <property type="entry name" value="CADHERIN"/>
</dbReference>
<reference evidence="13" key="1">
    <citation type="submission" date="2019-03" db="EMBL/GenBank/DDBJ databases">
        <title>Improved annotation for the trematode Fasciola hepatica.</title>
        <authorList>
            <person name="Choi Y.-J."/>
            <person name="Martin J."/>
            <person name="Mitreva M."/>
        </authorList>
    </citation>
    <scope>NUCLEOTIDE SEQUENCE [LARGE SCALE GENOMIC DNA]</scope>
</reference>
<evidence type="ECO:0000259" key="12">
    <source>
        <dbReference type="PROSITE" id="PS50268"/>
    </source>
</evidence>
<evidence type="ECO:0000313" key="13">
    <source>
        <dbReference type="EMBL" id="THD29119.1"/>
    </source>
</evidence>
<dbReference type="InterPro" id="IPR020894">
    <property type="entry name" value="Cadherin_CS"/>
</dbReference>
<accession>A0A4E0RJ97</accession>
<feature type="region of interest" description="Disordered" evidence="9">
    <location>
        <begin position="1413"/>
        <end position="1493"/>
    </location>
</feature>
<evidence type="ECO:0000256" key="1">
    <source>
        <dbReference type="ARBA" id="ARBA00004167"/>
    </source>
</evidence>
<dbReference type="Gene3D" id="2.60.40.60">
    <property type="entry name" value="Cadherins"/>
    <property type="match status" value="7"/>
</dbReference>
<feature type="domain" description="Cadherin" evidence="12">
    <location>
        <begin position="827"/>
        <end position="971"/>
    </location>
</feature>
<dbReference type="InterPro" id="IPR050174">
    <property type="entry name" value="Protocadherin/Cadherin-CA"/>
</dbReference>
<dbReference type="CDD" id="cd11304">
    <property type="entry name" value="Cadherin_repeat"/>
    <property type="match status" value="7"/>
</dbReference>
<dbReference type="SMART" id="SM00112">
    <property type="entry name" value="CA"/>
    <property type="match status" value="6"/>
</dbReference>
<name>A0A4E0RJ97_FASHE</name>
<dbReference type="GO" id="GO:0005886">
    <property type="term" value="C:plasma membrane"/>
    <property type="evidence" value="ECO:0007669"/>
    <property type="project" value="InterPro"/>
</dbReference>
<feature type="region of interest" description="Disordered" evidence="9">
    <location>
        <begin position="1247"/>
        <end position="1279"/>
    </location>
</feature>
<feature type="signal peptide" evidence="11">
    <location>
        <begin position="1"/>
        <end position="24"/>
    </location>
</feature>
<dbReference type="Proteomes" id="UP000230066">
    <property type="component" value="Unassembled WGS sequence"/>
</dbReference>
<evidence type="ECO:0000256" key="10">
    <source>
        <dbReference type="SAM" id="Phobius"/>
    </source>
</evidence>
<comment type="caution">
    <text evidence="13">The sequence shown here is derived from an EMBL/GenBank/DDBJ whole genome shotgun (WGS) entry which is preliminary data.</text>
</comment>
<feature type="region of interest" description="Disordered" evidence="9">
    <location>
        <begin position="1136"/>
        <end position="1156"/>
    </location>
</feature>